<evidence type="ECO:0000256" key="1">
    <source>
        <dbReference type="SAM" id="MobiDB-lite"/>
    </source>
</evidence>
<protein>
    <submittedName>
        <fullName evidence="2">Uncharacterized protein</fullName>
    </submittedName>
</protein>
<comment type="caution">
    <text evidence="2">The sequence shown here is derived from an EMBL/GenBank/DDBJ whole genome shotgun (WGS) entry which is preliminary data.</text>
</comment>
<dbReference type="AlphaFoldDB" id="A0A068S8L4"/>
<proteinExistence type="predicted"/>
<dbReference type="EMBL" id="CBTN010000047">
    <property type="protein sequence ID" value="CDH57566.1"/>
    <property type="molecule type" value="Genomic_DNA"/>
</dbReference>
<dbReference type="OrthoDB" id="2281244at2759"/>
<dbReference type="Proteomes" id="UP000027586">
    <property type="component" value="Unassembled WGS sequence"/>
</dbReference>
<feature type="compositionally biased region" description="Low complexity" evidence="1">
    <location>
        <begin position="67"/>
        <end position="76"/>
    </location>
</feature>
<sequence>MFSSGLLRKKAFKYPTTSTYDDDHDGATSHIECTFAHESLIVIETDDVTRRISVKILRLPTPPSLQPLSVSLPSTSNHKPIIRRRTTRKRRPSPETRRHVEHRLQMLHRNQLHTNTNNNSAASSPVHKHHSQSTFTSDQNQPQHSVNSTWQIVVSLLAAMIPFSLLPKTRDKSTRMWLDGLVHPAHASQ</sequence>
<feature type="compositionally biased region" description="Basic residues" evidence="1">
    <location>
        <begin position="80"/>
        <end position="91"/>
    </location>
</feature>
<organism evidence="2 3">
    <name type="scientific">Lichtheimia corymbifera JMRC:FSU:9682</name>
    <dbReference type="NCBI Taxonomy" id="1263082"/>
    <lineage>
        <taxon>Eukaryota</taxon>
        <taxon>Fungi</taxon>
        <taxon>Fungi incertae sedis</taxon>
        <taxon>Mucoromycota</taxon>
        <taxon>Mucoromycotina</taxon>
        <taxon>Mucoromycetes</taxon>
        <taxon>Mucorales</taxon>
        <taxon>Lichtheimiaceae</taxon>
        <taxon>Lichtheimia</taxon>
    </lineage>
</organism>
<feature type="compositionally biased region" description="Polar residues" evidence="1">
    <location>
        <begin position="132"/>
        <end position="144"/>
    </location>
</feature>
<evidence type="ECO:0000313" key="3">
    <source>
        <dbReference type="Proteomes" id="UP000027586"/>
    </source>
</evidence>
<reference evidence="2" key="1">
    <citation type="submission" date="2013-08" db="EMBL/GenBank/DDBJ databases">
        <title>Gene expansion shapes genome architecture in the human pathogen Lichtheimia corymbifera: an evolutionary genomics analysis in the ancient terrestrial Mucorales (Mucoromycotina).</title>
        <authorList>
            <person name="Schwartze V.U."/>
            <person name="Winter S."/>
            <person name="Shelest E."/>
            <person name="Marcet-Houben M."/>
            <person name="Horn F."/>
            <person name="Wehner S."/>
            <person name="Hoffmann K."/>
            <person name="Riege K."/>
            <person name="Sammeth M."/>
            <person name="Nowrousian M."/>
            <person name="Valiante V."/>
            <person name="Linde J."/>
            <person name="Jacobsen I.D."/>
            <person name="Marz M."/>
            <person name="Brakhage A.A."/>
            <person name="Gabaldon T."/>
            <person name="Bocker S."/>
            <person name="Voigt K."/>
        </authorList>
    </citation>
    <scope>NUCLEOTIDE SEQUENCE [LARGE SCALE GENOMIC DNA]</scope>
    <source>
        <strain evidence="2">FSU 9682</strain>
    </source>
</reference>
<evidence type="ECO:0000313" key="2">
    <source>
        <dbReference type="EMBL" id="CDH57566.1"/>
    </source>
</evidence>
<accession>A0A068S8L4</accession>
<name>A0A068S8L4_9FUNG</name>
<feature type="compositionally biased region" description="Low complexity" evidence="1">
    <location>
        <begin position="114"/>
        <end position="124"/>
    </location>
</feature>
<feature type="compositionally biased region" description="Basic and acidic residues" evidence="1">
    <location>
        <begin position="92"/>
        <end position="104"/>
    </location>
</feature>
<keyword evidence="3" id="KW-1185">Reference proteome</keyword>
<gene>
    <name evidence="2" type="ORF">LCOR_08487.1</name>
</gene>
<dbReference type="VEuPathDB" id="FungiDB:LCOR_08487.1"/>
<feature type="region of interest" description="Disordered" evidence="1">
    <location>
        <begin position="67"/>
        <end position="144"/>
    </location>
</feature>